<name>A0A096CLH2_9BACT</name>
<dbReference type="SMART" id="SM00530">
    <property type="entry name" value="HTH_XRE"/>
    <property type="match status" value="1"/>
</dbReference>
<comment type="caution">
    <text evidence="2">The sequence shown here is derived from an EMBL/GenBank/DDBJ whole genome shotgun (WGS) entry which is preliminary data.</text>
</comment>
<reference evidence="2 3" key="1">
    <citation type="submission" date="2014-07" db="EMBL/GenBank/DDBJ databases">
        <authorList>
            <person name="McCorrison J."/>
            <person name="Sanka R."/>
            <person name="Torralba M."/>
            <person name="Gillis M."/>
            <person name="Haft D.H."/>
            <person name="Methe B."/>
            <person name="Sutton G."/>
            <person name="Nelson K.E."/>
        </authorList>
    </citation>
    <scope>NUCLEOTIDE SEQUENCE [LARGE SCALE GENOMIC DNA]</scope>
    <source>
        <strain evidence="2 3">DNF00666</strain>
    </source>
</reference>
<sequence length="75" mass="8552">MMDSSINRIRVVLAEQNKTNRWLAEQMGKSEVTISRWVQNKSQPSLEQLLQVAKLLSISPKDLINDINNSEAENV</sequence>
<keyword evidence="2" id="KW-0238">DNA-binding</keyword>
<dbReference type="SUPFAM" id="SSF47413">
    <property type="entry name" value="lambda repressor-like DNA-binding domains"/>
    <property type="match status" value="1"/>
</dbReference>
<evidence type="ECO:0000313" key="2">
    <source>
        <dbReference type="EMBL" id="KGF46164.1"/>
    </source>
</evidence>
<dbReference type="Gene3D" id="1.10.260.40">
    <property type="entry name" value="lambda repressor-like DNA-binding domains"/>
    <property type="match status" value="1"/>
</dbReference>
<dbReference type="Pfam" id="PF13443">
    <property type="entry name" value="HTH_26"/>
    <property type="match status" value="1"/>
</dbReference>
<dbReference type="AlphaFoldDB" id="A0A096CLH2"/>
<accession>A0A096CLH2</accession>
<dbReference type="InterPro" id="IPR010982">
    <property type="entry name" value="Lambda_DNA-bd_dom_sf"/>
</dbReference>
<protein>
    <submittedName>
        <fullName evidence="2">DNA-binding protein</fullName>
    </submittedName>
</protein>
<dbReference type="CDD" id="cd00093">
    <property type="entry name" value="HTH_XRE"/>
    <property type="match status" value="1"/>
</dbReference>
<dbReference type="RefSeq" id="WP_036865652.1">
    <property type="nucleotide sequence ID" value="NZ_JRNS01000428.1"/>
</dbReference>
<organism evidence="2 3">
    <name type="scientific">Prevotella melaninogenica DNF00666</name>
    <dbReference type="NCBI Taxonomy" id="1401073"/>
    <lineage>
        <taxon>Bacteria</taxon>
        <taxon>Pseudomonadati</taxon>
        <taxon>Bacteroidota</taxon>
        <taxon>Bacteroidia</taxon>
        <taxon>Bacteroidales</taxon>
        <taxon>Prevotellaceae</taxon>
        <taxon>Prevotella</taxon>
    </lineage>
</organism>
<dbReference type="InterPro" id="IPR001387">
    <property type="entry name" value="Cro/C1-type_HTH"/>
</dbReference>
<gene>
    <name evidence="2" type="ORF">HMPREF0661_08740</name>
</gene>
<evidence type="ECO:0000259" key="1">
    <source>
        <dbReference type="PROSITE" id="PS50943"/>
    </source>
</evidence>
<feature type="domain" description="HTH cro/C1-type" evidence="1">
    <location>
        <begin position="23"/>
        <end position="63"/>
    </location>
</feature>
<proteinExistence type="predicted"/>
<dbReference type="PROSITE" id="PS50943">
    <property type="entry name" value="HTH_CROC1"/>
    <property type="match status" value="1"/>
</dbReference>
<dbReference type="GO" id="GO:0003677">
    <property type="term" value="F:DNA binding"/>
    <property type="evidence" value="ECO:0007669"/>
    <property type="project" value="UniProtKB-KW"/>
</dbReference>
<dbReference type="Proteomes" id="UP000029578">
    <property type="component" value="Unassembled WGS sequence"/>
</dbReference>
<dbReference type="EMBL" id="JRNS01000428">
    <property type="protein sequence ID" value="KGF46164.1"/>
    <property type="molecule type" value="Genomic_DNA"/>
</dbReference>
<evidence type="ECO:0000313" key="3">
    <source>
        <dbReference type="Proteomes" id="UP000029578"/>
    </source>
</evidence>